<dbReference type="CDD" id="cd01572">
    <property type="entry name" value="QPRTase"/>
    <property type="match status" value="1"/>
</dbReference>
<dbReference type="PIRSF" id="PIRSF006250">
    <property type="entry name" value="NadC_ModD"/>
    <property type="match status" value="1"/>
</dbReference>
<dbReference type="RefSeq" id="WP_307904637.1">
    <property type="nucleotide sequence ID" value="NZ_AP027059.1"/>
</dbReference>
<feature type="domain" description="Quinolinate phosphoribosyl transferase C-terminal" evidence="13">
    <location>
        <begin position="109"/>
        <end position="274"/>
    </location>
</feature>
<name>A0AAU9D145_9FUSO</name>
<accession>A0AAU9D145</accession>
<keyword evidence="6" id="KW-0662">Pyridine nucleotide biosynthesis</keyword>
<dbReference type="GO" id="GO:0004514">
    <property type="term" value="F:nicotinate-nucleotide diphosphorylase (carboxylating) activity"/>
    <property type="evidence" value="ECO:0007669"/>
    <property type="project" value="UniProtKB-EC"/>
</dbReference>
<dbReference type="GO" id="GO:0005737">
    <property type="term" value="C:cytoplasm"/>
    <property type="evidence" value="ECO:0007669"/>
    <property type="project" value="TreeGrafter"/>
</dbReference>
<dbReference type="FunFam" id="3.20.20.70:FF:000030">
    <property type="entry name" value="Nicotinate-nucleotide pyrophosphorylase, carboxylating"/>
    <property type="match status" value="1"/>
</dbReference>
<dbReference type="InterPro" id="IPR037128">
    <property type="entry name" value="Quinolinate_PRibosylTase_N_sf"/>
</dbReference>
<dbReference type="FunFam" id="3.90.1170.20:FF:000001">
    <property type="entry name" value="Nicotinate-nucleotide diphosphorylase (Carboxylating)"/>
    <property type="match status" value="1"/>
</dbReference>
<dbReference type="InterPro" id="IPR022412">
    <property type="entry name" value="Quinolinate_PRibosylTrfase_N"/>
</dbReference>
<reference evidence="15 16" key="1">
    <citation type="submission" date="2022-11" db="EMBL/GenBank/DDBJ databases">
        <title>Haliovirga abyssi gen. nov., sp. nov., a mesophilic fermentative bacterium isolated from the Iheya North hydrothermal field and the proposal of Haliovirgaceae fam. nov.</title>
        <authorList>
            <person name="Miyazaki U."/>
            <person name="Tame A."/>
            <person name="Miyazaki J."/>
            <person name="Takai K."/>
            <person name="Sawayama S."/>
            <person name="Kitajima M."/>
            <person name="Okamoto A."/>
            <person name="Nakagawa S."/>
        </authorList>
    </citation>
    <scope>NUCLEOTIDE SEQUENCE [LARGE SCALE GENOMIC DNA]</scope>
    <source>
        <strain evidence="15 16">IC12</strain>
    </source>
</reference>
<comment type="pathway">
    <text evidence="2">Cofactor biosynthesis; NAD(+) biosynthesis; nicotinate D-ribonucleotide from quinolinate: step 1/1.</text>
</comment>
<dbReference type="PANTHER" id="PTHR32179:SF3">
    <property type="entry name" value="NICOTINATE-NUCLEOTIDE PYROPHOSPHORYLASE [CARBOXYLATING]"/>
    <property type="match status" value="1"/>
</dbReference>
<keyword evidence="8 12" id="KW-0808">Transferase</keyword>
<dbReference type="GO" id="GO:0009435">
    <property type="term" value="P:NAD+ biosynthetic process"/>
    <property type="evidence" value="ECO:0007669"/>
    <property type="project" value="InterPro"/>
</dbReference>
<evidence type="ECO:0000256" key="10">
    <source>
        <dbReference type="ARBA" id="ARBA00047445"/>
    </source>
</evidence>
<evidence type="ECO:0000256" key="5">
    <source>
        <dbReference type="ARBA" id="ARBA00011944"/>
    </source>
</evidence>
<dbReference type="Proteomes" id="UP001321582">
    <property type="component" value="Chromosome"/>
</dbReference>
<evidence type="ECO:0000256" key="2">
    <source>
        <dbReference type="ARBA" id="ARBA00004893"/>
    </source>
</evidence>
<evidence type="ECO:0000256" key="3">
    <source>
        <dbReference type="ARBA" id="ARBA00009400"/>
    </source>
</evidence>
<dbReference type="SUPFAM" id="SSF51690">
    <property type="entry name" value="Nicotinate/Quinolinate PRTase C-terminal domain-like"/>
    <property type="match status" value="1"/>
</dbReference>
<evidence type="ECO:0000256" key="8">
    <source>
        <dbReference type="ARBA" id="ARBA00022679"/>
    </source>
</evidence>
<dbReference type="Gene3D" id="3.90.1170.20">
    <property type="entry name" value="Quinolinate phosphoribosyl transferase, N-terminal domain"/>
    <property type="match status" value="1"/>
</dbReference>
<keyword evidence="7 12" id="KW-0328">Glycosyltransferase</keyword>
<feature type="domain" description="Quinolinate phosphoribosyl transferase N-terminal" evidence="14">
    <location>
        <begin position="22"/>
        <end position="107"/>
    </location>
</feature>
<dbReference type="NCBIfam" id="TIGR00078">
    <property type="entry name" value="nadC"/>
    <property type="match status" value="1"/>
</dbReference>
<protein>
    <recommendedName>
        <fullName evidence="11">Probable nicotinate-nucleotide pyrophosphorylase [carboxylating]</fullName>
        <ecNumber evidence="5">2.4.2.19</ecNumber>
    </recommendedName>
    <alternativeName>
        <fullName evidence="9">Quinolinate phosphoribosyltransferase [decarboxylating]</fullName>
    </alternativeName>
</protein>
<evidence type="ECO:0000259" key="14">
    <source>
        <dbReference type="Pfam" id="PF02749"/>
    </source>
</evidence>
<dbReference type="EMBL" id="AP027059">
    <property type="protein sequence ID" value="BDU49691.1"/>
    <property type="molecule type" value="Genomic_DNA"/>
</dbReference>
<evidence type="ECO:0000256" key="7">
    <source>
        <dbReference type="ARBA" id="ARBA00022676"/>
    </source>
</evidence>
<evidence type="ECO:0000256" key="6">
    <source>
        <dbReference type="ARBA" id="ARBA00022642"/>
    </source>
</evidence>
<dbReference type="EC" id="2.4.2.19" evidence="5"/>
<evidence type="ECO:0000313" key="15">
    <source>
        <dbReference type="EMBL" id="BDU49691.1"/>
    </source>
</evidence>
<dbReference type="SUPFAM" id="SSF54675">
    <property type="entry name" value="Nicotinate/Quinolinate PRTase N-terminal domain-like"/>
    <property type="match status" value="1"/>
</dbReference>
<dbReference type="AlphaFoldDB" id="A0AAU9D145"/>
<sequence length="276" mass="30841">MNIYLDKFIKMALEEDLGILGDITTDNIFSDEDISIGNINYREEAVVGGLEFAKRVFELIDENIKFEIYKKDGEIANPNEIVAKVEGKTKAILTGERIALNIMQRVSGIATNTKRYVDKIKQYNVKLADTRKTTPLFRYFEKYGVKIGGGINHRFGLYDAVMIKDNHIAAAGTITKAVENIKSNVGHTVKIEVEVESREQLLEALNMKVDIIMLDNIRGKELKEYAELIGDKAIIEASGNINIDNIEDIAKSGVDVISTGSIIYNAKNIDIGMDFE</sequence>
<dbReference type="InterPro" id="IPR004393">
    <property type="entry name" value="NadC"/>
</dbReference>
<dbReference type="InterPro" id="IPR002638">
    <property type="entry name" value="Quinolinate_PRibosylTrfase_C"/>
</dbReference>
<dbReference type="KEGG" id="haby:HLVA_02600"/>
<dbReference type="Pfam" id="PF02749">
    <property type="entry name" value="QRPTase_N"/>
    <property type="match status" value="1"/>
</dbReference>
<evidence type="ECO:0000256" key="9">
    <source>
        <dbReference type="ARBA" id="ARBA00033102"/>
    </source>
</evidence>
<gene>
    <name evidence="15" type="ORF">HLVA_02600</name>
</gene>
<evidence type="ECO:0000313" key="16">
    <source>
        <dbReference type="Proteomes" id="UP001321582"/>
    </source>
</evidence>
<dbReference type="Pfam" id="PF01729">
    <property type="entry name" value="QRPTase_C"/>
    <property type="match status" value="1"/>
</dbReference>
<evidence type="ECO:0000256" key="11">
    <source>
        <dbReference type="ARBA" id="ARBA00069173"/>
    </source>
</evidence>
<dbReference type="InterPro" id="IPR027277">
    <property type="entry name" value="NadC/ModD"/>
</dbReference>
<comment type="similarity">
    <text evidence="3 12">Belongs to the NadC/ModD family.</text>
</comment>
<comment type="catalytic activity">
    <reaction evidence="10">
        <text>nicotinate beta-D-ribonucleotide + CO2 + diphosphate = quinolinate + 5-phospho-alpha-D-ribose 1-diphosphate + 2 H(+)</text>
        <dbReference type="Rhea" id="RHEA:12733"/>
        <dbReference type="ChEBI" id="CHEBI:15378"/>
        <dbReference type="ChEBI" id="CHEBI:16526"/>
        <dbReference type="ChEBI" id="CHEBI:29959"/>
        <dbReference type="ChEBI" id="CHEBI:33019"/>
        <dbReference type="ChEBI" id="CHEBI:57502"/>
        <dbReference type="ChEBI" id="CHEBI:58017"/>
        <dbReference type="EC" id="2.4.2.19"/>
    </reaction>
</comment>
<keyword evidence="16" id="KW-1185">Reference proteome</keyword>
<dbReference type="InterPro" id="IPR013785">
    <property type="entry name" value="Aldolase_TIM"/>
</dbReference>
<comment type="function">
    <text evidence="1">Involved in the catabolism of quinolinic acid (QA).</text>
</comment>
<organism evidence="15 16">
    <name type="scientific">Haliovirga abyssi</name>
    <dbReference type="NCBI Taxonomy" id="2996794"/>
    <lineage>
        <taxon>Bacteria</taxon>
        <taxon>Fusobacteriati</taxon>
        <taxon>Fusobacteriota</taxon>
        <taxon>Fusobacteriia</taxon>
        <taxon>Fusobacteriales</taxon>
        <taxon>Haliovirgaceae</taxon>
        <taxon>Haliovirga</taxon>
    </lineage>
</organism>
<evidence type="ECO:0000256" key="4">
    <source>
        <dbReference type="ARBA" id="ARBA00011218"/>
    </source>
</evidence>
<evidence type="ECO:0000259" key="13">
    <source>
        <dbReference type="Pfam" id="PF01729"/>
    </source>
</evidence>
<dbReference type="PANTHER" id="PTHR32179">
    <property type="entry name" value="NICOTINATE-NUCLEOTIDE PYROPHOSPHORYLASE [CARBOXYLATING]"/>
    <property type="match status" value="1"/>
</dbReference>
<evidence type="ECO:0000256" key="1">
    <source>
        <dbReference type="ARBA" id="ARBA00003237"/>
    </source>
</evidence>
<dbReference type="Gene3D" id="3.20.20.70">
    <property type="entry name" value="Aldolase class I"/>
    <property type="match status" value="1"/>
</dbReference>
<proteinExistence type="inferred from homology"/>
<dbReference type="GO" id="GO:0034213">
    <property type="term" value="P:quinolinate catabolic process"/>
    <property type="evidence" value="ECO:0007669"/>
    <property type="project" value="TreeGrafter"/>
</dbReference>
<comment type="subunit">
    <text evidence="4">Hexamer formed by 3 homodimers.</text>
</comment>
<evidence type="ECO:0000256" key="12">
    <source>
        <dbReference type="PIRNR" id="PIRNR006250"/>
    </source>
</evidence>
<dbReference type="InterPro" id="IPR036068">
    <property type="entry name" value="Nicotinate_pribotase-like_C"/>
</dbReference>